<sequence length="349" mass="37660">MTKEKGKVKVAAAKPRAAINEPVTISGAVVQPGERERLEIPVARLPTGTALSLPVVVVNGKRPGPTLWMSAAVHGDEVNGLEIIGQVLDRIKPRELAGTIIATPIVNVFGFNAQSRYLPDRRDLNRSFPGSSRGSLASRLAHLFMQEVVLKCQYGIDLHTGSNHRTNLPQIRTNLQDPESRRLAEAFAAPVIMHGAEIDGTLRRAATRAGIRTMVYEAGEPLRFDDAAIRLGRDGVLRVLAALGMRKKSPKKRSAHSAVVDTTRWVRARQSGILRLSTKLGAQVAEKEQIGFVADAFGDDPRPLIAPSAGIIIGHTNNPLVQQGEAVVHIASMKSDDHADEVAALLAEE</sequence>
<evidence type="ECO:0000256" key="2">
    <source>
        <dbReference type="ARBA" id="ARBA00022723"/>
    </source>
</evidence>
<evidence type="ECO:0000256" key="1">
    <source>
        <dbReference type="ARBA" id="ARBA00001947"/>
    </source>
</evidence>
<comment type="cofactor">
    <cofactor evidence="1">
        <name>Zn(2+)</name>
        <dbReference type="ChEBI" id="CHEBI:29105"/>
    </cofactor>
</comment>
<dbReference type="Gene3D" id="3.40.630.10">
    <property type="entry name" value="Zn peptidases"/>
    <property type="match status" value="1"/>
</dbReference>
<dbReference type="SUPFAM" id="SSF53187">
    <property type="entry name" value="Zn-dependent exopeptidases"/>
    <property type="match status" value="1"/>
</dbReference>
<evidence type="ECO:0000259" key="5">
    <source>
        <dbReference type="Pfam" id="PF24827"/>
    </source>
</evidence>
<dbReference type="EC" id="3.5.1.15" evidence="6"/>
<dbReference type="InterPro" id="IPR055438">
    <property type="entry name" value="AstE_AspA_cat"/>
</dbReference>
<evidence type="ECO:0000313" key="7">
    <source>
        <dbReference type="Proteomes" id="UP000319852"/>
    </source>
</evidence>
<feature type="domain" description="Succinylglutamate desuccinylase/Aspartoacylase catalytic" evidence="5">
    <location>
        <begin position="63"/>
        <end position="242"/>
    </location>
</feature>
<gene>
    <name evidence="6" type="ORF">HG15A2_43410</name>
</gene>
<dbReference type="PANTHER" id="PTHR37326:SF2">
    <property type="entry name" value="SUCCINYLGLUTAMATE DESUCCINYLASE_ASPARTOACYLASE FAMILY PROTEIN"/>
    <property type="match status" value="1"/>
</dbReference>
<dbReference type="GO" id="GO:0046872">
    <property type="term" value="F:metal ion binding"/>
    <property type="evidence" value="ECO:0007669"/>
    <property type="project" value="UniProtKB-KW"/>
</dbReference>
<proteinExistence type="predicted"/>
<dbReference type="GO" id="GO:0019807">
    <property type="term" value="F:aspartoacylase activity"/>
    <property type="evidence" value="ECO:0007669"/>
    <property type="project" value="UniProtKB-EC"/>
</dbReference>
<keyword evidence="7" id="KW-1185">Reference proteome</keyword>
<reference evidence="6 7" key="1">
    <citation type="submission" date="2019-02" db="EMBL/GenBank/DDBJ databases">
        <title>Deep-cultivation of Planctomycetes and their phenomic and genomic characterization uncovers novel biology.</title>
        <authorList>
            <person name="Wiegand S."/>
            <person name="Jogler M."/>
            <person name="Boedeker C."/>
            <person name="Pinto D."/>
            <person name="Vollmers J."/>
            <person name="Rivas-Marin E."/>
            <person name="Kohn T."/>
            <person name="Peeters S.H."/>
            <person name="Heuer A."/>
            <person name="Rast P."/>
            <person name="Oberbeckmann S."/>
            <person name="Bunk B."/>
            <person name="Jeske O."/>
            <person name="Meyerdierks A."/>
            <person name="Storesund J.E."/>
            <person name="Kallscheuer N."/>
            <person name="Luecker S."/>
            <person name="Lage O.M."/>
            <person name="Pohl T."/>
            <person name="Merkel B.J."/>
            <person name="Hornburger P."/>
            <person name="Mueller R.-W."/>
            <person name="Bruemmer F."/>
            <person name="Labrenz M."/>
            <person name="Spormann A.M."/>
            <person name="Op den Camp H."/>
            <person name="Overmann J."/>
            <person name="Amann R."/>
            <person name="Jetten M.S.M."/>
            <person name="Mascher T."/>
            <person name="Medema M.H."/>
            <person name="Devos D.P."/>
            <person name="Kaster A.-K."/>
            <person name="Ovreas L."/>
            <person name="Rohde M."/>
            <person name="Galperin M.Y."/>
            <person name="Jogler C."/>
        </authorList>
    </citation>
    <scope>NUCLEOTIDE SEQUENCE [LARGE SCALE GENOMIC DNA]</scope>
    <source>
        <strain evidence="6 7">HG15A2</strain>
    </source>
</reference>
<dbReference type="Pfam" id="PF24827">
    <property type="entry name" value="AstE_AspA_cat"/>
    <property type="match status" value="1"/>
</dbReference>
<dbReference type="KEGG" id="amob:HG15A2_43410"/>
<accession>A0A517N1I1</accession>
<dbReference type="AlphaFoldDB" id="A0A517N1I1"/>
<keyword evidence="3 6" id="KW-0378">Hydrolase</keyword>
<dbReference type="PIRSF" id="PIRSF039012">
    <property type="entry name" value="ASP"/>
    <property type="match status" value="1"/>
</dbReference>
<dbReference type="InterPro" id="IPR043795">
    <property type="entry name" value="N-alpha-Ac-DABA-like"/>
</dbReference>
<dbReference type="PANTHER" id="PTHR37326">
    <property type="entry name" value="BLL3975 PROTEIN"/>
    <property type="match status" value="1"/>
</dbReference>
<name>A0A517N1I1_9BACT</name>
<keyword evidence="4" id="KW-0862">Zinc</keyword>
<organism evidence="6 7">
    <name type="scientific">Adhaeretor mobilis</name>
    <dbReference type="NCBI Taxonomy" id="1930276"/>
    <lineage>
        <taxon>Bacteria</taxon>
        <taxon>Pseudomonadati</taxon>
        <taxon>Planctomycetota</taxon>
        <taxon>Planctomycetia</taxon>
        <taxon>Pirellulales</taxon>
        <taxon>Lacipirellulaceae</taxon>
        <taxon>Adhaeretor</taxon>
    </lineage>
</organism>
<keyword evidence="2" id="KW-0479">Metal-binding</keyword>
<evidence type="ECO:0000313" key="6">
    <source>
        <dbReference type="EMBL" id="QDT00999.1"/>
    </source>
</evidence>
<protein>
    <submittedName>
        <fullName evidence="6">Aspartoacylase</fullName>
        <ecNumber evidence="6">3.5.1.15</ecNumber>
    </submittedName>
</protein>
<dbReference type="RefSeq" id="WP_218932143.1">
    <property type="nucleotide sequence ID" value="NZ_CP036263.1"/>
</dbReference>
<evidence type="ECO:0000256" key="4">
    <source>
        <dbReference type="ARBA" id="ARBA00022833"/>
    </source>
</evidence>
<dbReference type="Proteomes" id="UP000319852">
    <property type="component" value="Chromosome"/>
</dbReference>
<evidence type="ECO:0000256" key="3">
    <source>
        <dbReference type="ARBA" id="ARBA00022801"/>
    </source>
</evidence>
<dbReference type="GO" id="GO:0016788">
    <property type="term" value="F:hydrolase activity, acting on ester bonds"/>
    <property type="evidence" value="ECO:0007669"/>
    <property type="project" value="InterPro"/>
</dbReference>
<dbReference type="EMBL" id="CP036263">
    <property type="protein sequence ID" value="QDT00999.1"/>
    <property type="molecule type" value="Genomic_DNA"/>
</dbReference>
<dbReference type="CDD" id="cd06251">
    <property type="entry name" value="M14_ASTE_ASPA-like"/>
    <property type="match status" value="1"/>
</dbReference>
<dbReference type="InterPro" id="IPR053138">
    <property type="entry name" value="N-alpha-Ac-DABA_deacetylase"/>
</dbReference>